<sequence>MASSSSQNNYDAIDLNAAPSAAPEVWRPYFLSLNGPVTVTDSVMLSGTTATVVAAGLFTLEDGRVLAERRDPQTINDLMALTIQCVASVSNMGRHNKKKVVELKEENKELKKLVDSYASDLVARSIEQSKTTAELQKQYEKLR</sequence>
<proteinExistence type="predicted"/>
<dbReference type="EMBL" id="OIVN01001060">
    <property type="protein sequence ID" value="SPC89340.1"/>
    <property type="molecule type" value="Genomic_DNA"/>
</dbReference>
<gene>
    <name evidence="1" type="ORF">FSB_LOCUS17222</name>
</gene>
<reference evidence="1" key="1">
    <citation type="submission" date="2018-02" db="EMBL/GenBank/DDBJ databases">
        <authorList>
            <person name="Cohen D.B."/>
            <person name="Kent A.D."/>
        </authorList>
    </citation>
    <scope>NUCLEOTIDE SEQUENCE</scope>
</reference>
<protein>
    <submittedName>
        <fullName evidence="1">Uncharacterized protein</fullName>
    </submittedName>
</protein>
<dbReference type="AlphaFoldDB" id="A0A2N9FQG9"/>
<name>A0A2N9FQG9_FAGSY</name>
<organism evidence="1">
    <name type="scientific">Fagus sylvatica</name>
    <name type="common">Beechnut</name>
    <dbReference type="NCBI Taxonomy" id="28930"/>
    <lineage>
        <taxon>Eukaryota</taxon>
        <taxon>Viridiplantae</taxon>
        <taxon>Streptophyta</taxon>
        <taxon>Embryophyta</taxon>
        <taxon>Tracheophyta</taxon>
        <taxon>Spermatophyta</taxon>
        <taxon>Magnoliopsida</taxon>
        <taxon>eudicotyledons</taxon>
        <taxon>Gunneridae</taxon>
        <taxon>Pentapetalae</taxon>
        <taxon>rosids</taxon>
        <taxon>fabids</taxon>
        <taxon>Fagales</taxon>
        <taxon>Fagaceae</taxon>
        <taxon>Fagus</taxon>
    </lineage>
</organism>
<evidence type="ECO:0000313" key="1">
    <source>
        <dbReference type="EMBL" id="SPC89340.1"/>
    </source>
</evidence>
<accession>A0A2N9FQG9</accession>